<dbReference type="EMBL" id="JBEXIP010000062">
    <property type="protein sequence ID" value="MET8438525.1"/>
    <property type="molecule type" value="Genomic_DNA"/>
</dbReference>
<dbReference type="SUPFAM" id="SSF55729">
    <property type="entry name" value="Acyl-CoA N-acyltransferases (Nat)"/>
    <property type="match status" value="1"/>
</dbReference>
<sequence>MLLIRDITRADYPVVEELLDSNDLGVGGAYSPEGQEVVVAELHGSVVGIAEFQLDCDFGRDEGRPDHPREQAWLLTMAVADAHRRHGVGRALVTEIARRTQDAGRTFLALVPQDGDDTADRRTFFRACGLVPIEPDGPGAAWGCPVAQILAAEGVATTQGR</sequence>
<dbReference type="InterPro" id="IPR000182">
    <property type="entry name" value="GNAT_dom"/>
</dbReference>
<gene>
    <name evidence="2" type="ORF">ABZV61_38600</name>
</gene>
<evidence type="ECO:0000313" key="2">
    <source>
        <dbReference type="EMBL" id="MET8438525.1"/>
    </source>
</evidence>
<accession>A0ABV2UKZ1</accession>
<dbReference type="RefSeq" id="WP_356675128.1">
    <property type="nucleotide sequence ID" value="NZ_JBEXEF010000272.1"/>
</dbReference>
<dbReference type="Proteomes" id="UP001550044">
    <property type="component" value="Unassembled WGS sequence"/>
</dbReference>
<protein>
    <submittedName>
        <fullName evidence="2">GNAT family N-acetyltransferase</fullName>
    </submittedName>
</protein>
<organism evidence="2 3">
    <name type="scientific">Streptomyces sp. 900116325</name>
    <dbReference type="NCBI Taxonomy" id="3154295"/>
    <lineage>
        <taxon>Bacteria</taxon>
        <taxon>Bacillati</taxon>
        <taxon>Actinomycetota</taxon>
        <taxon>Actinomycetes</taxon>
        <taxon>Kitasatosporales</taxon>
        <taxon>Streptomycetaceae</taxon>
        <taxon>Streptomyces</taxon>
    </lineage>
</organism>
<reference evidence="2 3" key="1">
    <citation type="submission" date="2024-06" db="EMBL/GenBank/DDBJ databases">
        <title>The Natural Products Discovery Center: Release of the First 8490 Sequenced Strains for Exploring Actinobacteria Biosynthetic Diversity.</title>
        <authorList>
            <person name="Kalkreuter E."/>
            <person name="Kautsar S.A."/>
            <person name="Yang D."/>
            <person name="Bader C.D."/>
            <person name="Teijaro C.N."/>
            <person name="Fluegel L."/>
            <person name="Davis C.M."/>
            <person name="Simpson J.R."/>
            <person name="Lauterbach L."/>
            <person name="Steele A.D."/>
            <person name="Gui C."/>
            <person name="Meng S."/>
            <person name="Li G."/>
            <person name="Viehrig K."/>
            <person name="Ye F."/>
            <person name="Su P."/>
            <person name="Kiefer A.F."/>
            <person name="Nichols A."/>
            <person name="Cepeda A.J."/>
            <person name="Yan W."/>
            <person name="Fan B."/>
            <person name="Jiang Y."/>
            <person name="Adhikari A."/>
            <person name="Zheng C.-J."/>
            <person name="Schuster L."/>
            <person name="Cowan T.M."/>
            <person name="Smanski M.J."/>
            <person name="Chevrette M.G."/>
            <person name="De Carvalho L.P.S."/>
            <person name="Shen B."/>
        </authorList>
    </citation>
    <scope>NUCLEOTIDE SEQUENCE [LARGE SCALE GENOMIC DNA]</scope>
    <source>
        <strain evidence="2 3">NPDC005137</strain>
    </source>
</reference>
<proteinExistence type="predicted"/>
<dbReference type="InterPro" id="IPR016181">
    <property type="entry name" value="Acyl_CoA_acyltransferase"/>
</dbReference>
<dbReference type="PROSITE" id="PS51186">
    <property type="entry name" value="GNAT"/>
    <property type="match status" value="1"/>
</dbReference>
<name>A0ABV2UKZ1_9ACTN</name>
<keyword evidence="3" id="KW-1185">Reference proteome</keyword>
<dbReference type="Gene3D" id="3.40.630.30">
    <property type="match status" value="1"/>
</dbReference>
<dbReference type="CDD" id="cd04301">
    <property type="entry name" value="NAT_SF"/>
    <property type="match status" value="1"/>
</dbReference>
<comment type="caution">
    <text evidence="2">The sequence shown here is derived from an EMBL/GenBank/DDBJ whole genome shotgun (WGS) entry which is preliminary data.</text>
</comment>
<evidence type="ECO:0000259" key="1">
    <source>
        <dbReference type="PROSITE" id="PS51186"/>
    </source>
</evidence>
<feature type="domain" description="N-acetyltransferase" evidence="1">
    <location>
        <begin position="2"/>
        <end position="151"/>
    </location>
</feature>
<dbReference type="Pfam" id="PF13508">
    <property type="entry name" value="Acetyltransf_7"/>
    <property type="match status" value="1"/>
</dbReference>
<evidence type="ECO:0000313" key="3">
    <source>
        <dbReference type="Proteomes" id="UP001550044"/>
    </source>
</evidence>